<keyword evidence="8" id="KW-0067">ATP-binding</keyword>
<evidence type="ECO:0000256" key="3">
    <source>
        <dbReference type="ARBA" id="ARBA00022723"/>
    </source>
</evidence>
<dbReference type="STRING" id="1051890.A0A3N4LLG7"/>
<dbReference type="InterPro" id="IPR001650">
    <property type="entry name" value="Helicase_C-like"/>
</dbReference>
<dbReference type="CDD" id="cd15489">
    <property type="entry name" value="PHD_SF"/>
    <property type="match status" value="1"/>
</dbReference>
<dbReference type="InterPro" id="IPR049730">
    <property type="entry name" value="SNF2/RAD54-like_C"/>
</dbReference>
<dbReference type="PANTHER" id="PTHR45623">
    <property type="entry name" value="CHROMODOMAIN-HELICASE-DNA-BINDING PROTEIN 3-RELATED-RELATED"/>
    <property type="match status" value="1"/>
</dbReference>
<dbReference type="EMBL" id="ML121545">
    <property type="protein sequence ID" value="RPB23636.1"/>
    <property type="molecule type" value="Genomic_DNA"/>
</dbReference>
<dbReference type="PROSITE" id="PS51194">
    <property type="entry name" value="HELICASE_CTER"/>
    <property type="match status" value="1"/>
</dbReference>
<accession>A0A3N4LLG7</accession>
<feature type="compositionally biased region" description="Basic residues" evidence="11">
    <location>
        <begin position="270"/>
        <end position="282"/>
    </location>
</feature>
<dbReference type="Pfam" id="PF00176">
    <property type="entry name" value="SNF2-rel_dom"/>
    <property type="match status" value="1"/>
</dbReference>
<feature type="region of interest" description="Disordered" evidence="11">
    <location>
        <begin position="264"/>
        <end position="315"/>
    </location>
</feature>
<feature type="compositionally biased region" description="Basic and acidic residues" evidence="11">
    <location>
        <begin position="1290"/>
        <end position="1304"/>
    </location>
</feature>
<keyword evidence="7" id="KW-0862">Zinc</keyword>
<gene>
    <name evidence="14" type="ORF">L211DRAFT_849622</name>
</gene>
<evidence type="ECO:0008006" key="16">
    <source>
        <dbReference type="Google" id="ProtNLM"/>
    </source>
</evidence>
<dbReference type="GO" id="GO:0000785">
    <property type="term" value="C:chromatin"/>
    <property type="evidence" value="ECO:0007669"/>
    <property type="project" value="TreeGrafter"/>
</dbReference>
<evidence type="ECO:0000256" key="1">
    <source>
        <dbReference type="ARBA" id="ARBA00004123"/>
    </source>
</evidence>
<dbReference type="GO" id="GO:0005634">
    <property type="term" value="C:nucleus"/>
    <property type="evidence" value="ECO:0007669"/>
    <property type="project" value="UniProtKB-SubCell"/>
</dbReference>
<feature type="domain" description="Helicase C-terminal" evidence="13">
    <location>
        <begin position="1038"/>
        <end position="1187"/>
    </location>
</feature>
<dbReference type="InterPro" id="IPR038718">
    <property type="entry name" value="SNF2-like_sf"/>
</dbReference>
<comment type="subunit">
    <text evidence="2">Component of the NuA4 histone acetyltransferase complex.</text>
</comment>
<feature type="region of interest" description="Disordered" evidence="11">
    <location>
        <begin position="1402"/>
        <end position="1465"/>
    </location>
</feature>
<keyword evidence="4" id="KW-0547">Nucleotide-binding</keyword>
<proteinExistence type="predicted"/>
<dbReference type="InterPro" id="IPR014001">
    <property type="entry name" value="Helicase_ATP-bd"/>
</dbReference>
<dbReference type="SUPFAM" id="SSF54160">
    <property type="entry name" value="Chromo domain-like"/>
    <property type="match status" value="1"/>
</dbReference>
<dbReference type="Gene3D" id="3.40.50.300">
    <property type="entry name" value="P-loop containing nucleotide triphosphate hydrolases"/>
    <property type="match status" value="1"/>
</dbReference>
<feature type="region of interest" description="Disordered" evidence="11">
    <location>
        <begin position="126"/>
        <end position="232"/>
    </location>
</feature>
<keyword evidence="3" id="KW-0479">Metal-binding</keyword>
<evidence type="ECO:0000256" key="11">
    <source>
        <dbReference type="SAM" id="MobiDB-lite"/>
    </source>
</evidence>
<reference evidence="14 15" key="1">
    <citation type="journal article" date="2018" name="Nat. Ecol. Evol.">
        <title>Pezizomycetes genomes reveal the molecular basis of ectomycorrhizal truffle lifestyle.</title>
        <authorList>
            <person name="Murat C."/>
            <person name="Payen T."/>
            <person name="Noel B."/>
            <person name="Kuo A."/>
            <person name="Morin E."/>
            <person name="Chen J."/>
            <person name="Kohler A."/>
            <person name="Krizsan K."/>
            <person name="Balestrini R."/>
            <person name="Da Silva C."/>
            <person name="Montanini B."/>
            <person name="Hainaut M."/>
            <person name="Levati E."/>
            <person name="Barry K.W."/>
            <person name="Belfiori B."/>
            <person name="Cichocki N."/>
            <person name="Clum A."/>
            <person name="Dockter R.B."/>
            <person name="Fauchery L."/>
            <person name="Guy J."/>
            <person name="Iotti M."/>
            <person name="Le Tacon F."/>
            <person name="Lindquist E.A."/>
            <person name="Lipzen A."/>
            <person name="Malagnac F."/>
            <person name="Mello A."/>
            <person name="Molinier V."/>
            <person name="Miyauchi S."/>
            <person name="Poulain J."/>
            <person name="Riccioni C."/>
            <person name="Rubini A."/>
            <person name="Sitrit Y."/>
            <person name="Splivallo R."/>
            <person name="Traeger S."/>
            <person name="Wang M."/>
            <person name="Zifcakova L."/>
            <person name="Wipf D."/>
            <person name="Zambonelli A."/>
            <person name="Paolocci F."/>
            <person name="Nowrousian M."/>
            <person name="Ottonello S."/>
            <person name="Baldrian P."/>
            <person name="Spatafora J.W."/>
            <person name="Henrissat B."/>
            <person name="Nagy L.G."/>
            <person name="Aury J.M."/>
            <person name="Wincker P."/>
            <person name="Grigoriev I.V."/>
            <person name="Bonfante P."/>
            <person name="Martin F.M."/>
        </authorList>
    </citation>
    <scope>NUCLEOTIDE SEQUENCE [LARGE SCALE GENOMIC DNA]</scope>
    <source>
        <strain evidence="14 15">ATCC MYA-4762</strain>
    </source>
</reference>
<evidence type="ECO:0000256" key="2">
    <source>
        <dbReference type="ARBA" id="ARBA00011353"/>
    </source>
</evidence>
<evidence type="ECO:0000256" key="6">
    <source>
        <dbReference type="ARBA" id="ARBA00022801"/>
    </source>
</evidence>
<dbReference type="Pfam" id="PF23615">
    <property type="entry name" value="Chromo_MIT1"/>
    <property type="match status" value="1"/>
</dbReference>
<evidence type="ECO:0000256" key="4">
    <source>
        <dbReference type="ARBA" id="ARBA00022741"/>
    </source>
</evidence>
<feature type="compositionally biased region" description="Low complexity" evidence="11">
    <location>
        <begin position="1456"/>
        <end position="1465"/>
    </location>
</feature>
<dbReference type="GO" id="GO:0005524">
    <property type="term" value="F:ATP binding"/>
    <property type="evidence" value="ECO:0007669"/>
    <property type="project" value="UniProtKB-KW"/>
</dbReference>
<dbReference type="SMART" id="SM00490">
    <property type="entry name" value="HELICc"/>
    <property type="match status" value="1"/>
</dbReference>
<evidence type="ECO:0000256" key="8">
    <source>
        <dbReference type="ARBA" id="ARBA00022840"/>
    </source>
</evidence>
<dbReference type="GO" id="GO:0042393">
    <property type="term" value="F:histone binding"/>
    <property type="evidence" value="ECO:0007669"/>
    <property type="project" value="TreeGrafter"/>
</dbReference>
<dbReference type="SMART" id="SM00249">
    <property type="entry name" value="PHD"/>
    <property type="match status" value="2"/>
</dbReference>
<evidence type="ECO:0000256" key="7">
    <source>
        <dbReference type="ARBA" id="ARBA00022833"/>
    </source>
</evidence>
<feature type="compositionally biased region" description="Low complexity" evidence="11">
    <location>
        <begin position="188"/>
        <end position="202"/>
    </location>
</feature>
<evidence type="ECO:0000259" key="12">
    <source>
        <dbReference type="PROSITE" id="PS51192"/>
    </source>
</evidence>
<evidence type="ECO:0000256" key="10">
    <source>
        <dbReference type="SAM" id="Coils"/>
    </source>
</evidence>
<dbReference type="SMART" id="SM00487">
    <property type="entry name" value="DEXDc"/>
    <property type="match status" value="1"/>
</dbReference>
<dbReference type="InterPro" id="IPR055565">
    <property type="entry name" value="DUF7141"/>
</dbReference>
<sequence>MAGKLMNSRGERFDEEGYGEYHNPLALFRGGGPTFSVRVPIVVNTEEYEVFPSEFRVRYVLEEHQRNDELYYTCKWDDGHVAEVPFDTLIAMENGPEAFSVFTPQQHNSARADSDELTPRRTAQEQDSLFFNPEGDESSSDNLVTTDIRQKGSATRENKRKTAQRRQDTSSEGDSPAAPKRSRRPNARSHSVSSSIRVVSSRTRGGQHITPASAESEEVTPAPRGGRALRSSGVKKYRMLSYKVKQPDEETDVETISSSDVVYSDLLPKRPQRSTRKGKTKTTRMQDSSADEENEGHARRSGRTERKKNIYREPNLDDDDDFTITIMGKPKPKPKSVSAKERFAIYDDHDEFVRFHNQTCDTCHRAGDSLEVGPLIYCQGCSYSYHRVCLGNRTSREHLVTRIGEDICVMQCRRCIGRPRMKDCTAPCLDRCQKCHGTGISCIPFKPVKKGKAAASEKASPEVDISPDLINNPDNLLFRCVFCRRGYHFEHLPPRAPEADKGSSNLPQCRFTEYSKDWKCLDCVSIPNKIQALIAWRPADQSAFGPDLYIDDFNDDEREYLVKFEGLSYLRAKWMPGPWVWGFINGSMRNKFCAAQPPPKLTFEDVIDPEFLNVEIVLDVKFTSIVPLGKDAVVDLARVKEVSMALVKYRGLGYEDVVWEEPPLRDSGERWKFFKEAYEDYIHGLYVHPPKGVQGRIERVRSQGFEFLEQNSQPKYIVGGTLMDYQKDGMNWLYYKWWKGENSILADEMGLGKTIQIISFLSLLHQEHKVWPFLIVVPHSTVPNWKREIKLWTPSLRVVAYFGGKEARGLSRQYEMFHPQSKDLKCHIVITSYTTPIDDANILKQIPWEGLIVDEGQRLKNDDSLLYKALSGFKIKHKVLLTGTPLQNNPRELFNLLQFLDPKDMKASQLEEEYGELTKENVPELHALIRPYFLRRTKAQVLTMLPPMAEIIVPVTMTKLTKKLYKSILAKDAGLIKAILGRGGSIKSNERTKLNNILMQLRKCLCHPFIYSDEIEEKVDDYEISHKNLVEASAKLELLNLMLPALKERGHRVLIFSQFLGMLDVVEDFLDGLGMKHTRLDGSVSSMERQKRIDAYNAPNSELFAFLLSTRAGGVGINLATADTVIILDPDFNPHQDLQALSRAHRIGQKKKVLVFHLMTRDTAEERIMQLGKKKLSLDHLIIDRMGADEDEGVDVESILKFGAAALFSDEVEQKAIKYDIASIEALLDRSQIEQTSSSDKEESVESTFSFARVWENEKGSLVEDGFGTGEYEISESTWDKILQEREAEAQLEREEKTRREQLGRGRRNRAPIQTYTGDVDIEDSGSDTDFQAPPEKESENSDSDDEVDNKIAKEALDLAGKLKTKVRDPFTRRPSVQPLPQEYDADPNFIPTWDAKPQWRVSSHFVPDPPPPLRSVMQLSQQPTPRQHQQQQNLPIQPLPPRAQQVAHPQPTQLPSRPANASAPARGCLACNSPHGPGQCPYKAAGVEHCPLCNIAHYGKGPICPHINSETQVMAMMTTLRESAEDPVLVSEAVKYLRGRLGELRRRKRQVKKEEEQQEAAAALAKEREMAAAAAVRTRGPDVMVID</sequence>
<evidence type="ECO:0000259" key="13">
    <source>
        <dbReference type="PROSITE" id="PS51194"/>
    </source>
</evidence>
<feature type="compositionally biased region" description="Basic and acidic residues" evidence="11">
    <location>
        <begin position="295"/>
        <end position="315"/>
    </location>
</feature>
<keyword evidence="9" id="KW-0539">Nucleus</keyword>
<evidence type="ECO:0000313" key="14">
    <source>
        <dbReference type="EMBL" id="RPB23636.1"/>
    </source>
</evidence>
<evidence type="ECO:0000256" key="9">
    <source>
        <dbReference type="ARBA" id="ARBA00023242"/>
    </source>
</evidence>
<feature type="compositionally biased region" description="Basic and acidic residues" evidence="11">
    <location>
        <begin position="148"/>
        <end position="157"/>
    </location>
</feature>
<dbReference type="SUPFAM" id="SSF52540">
    <property type="entry name" value="P-loop containing nucleoside triphosphate hydrolases"/>
    <property type="match status" value="2"/>
</dbReference>
<dbReference type="PROSITE" id="PS51192">
    <property type="entry name" value="HELICASE_ATP_BIND_1"/>
    <property type="match status" value="1"/>
</dbReference>
<feature type="compositionally biased region" description="Low complexity" evidence="11">
    <location>
        <begin position="1419"/>
        <end position="1437"/>
    </location>
</feature>
<dbReference type="GO" id="GO:0016887">
    <property type="term" value="F:ATP hydrolysis activity"/>
    <property type="evidence" value="ECO:0007669"/>
    <property type="project" value="TreeGrafter"/>
</dbReference>
<dbReference type="InterPro" id="IPR040934">
    <property type="entry name" value="Znf-CCCH_6"/>
</dbReference>
<dbReference type="InterPro" id="IPR056616">
    <property type="entry name" value="Chromo_MIT1"/>
</dbReference>
<dbReference type="Pfam" id="PF18585">
    <property type="entry name" value="zf-CCCH_6"/>
    <property type="match status" value="1"/>
</dbReference>
<evidence type="ECO:0000313" key="15">
    <source>
        <dbReference type="Proteomes" id="UP000267821"/>
    </source>
</evidence>
<dbReference type="InterPro" id="IPR041684">
    <property type="entry name" value="Znf-PHD-like"/>
</dbReference>
<keyword evidence="10" id="KW-0175">Coiled coil</keyword>
<keyword evidence="5" id="KW-0863">Zinc-finger</keyword>
<feature type="region of interest" description="Disordered" evidence="11">
    <location>
        <begin position="1290"/>
        <end position="1349"/>
    </location>
</feature>
<name>A0A3N4LLG7_9PEZI</name>
<dbReference type="GO" id="GO:0003682">
    <property type="term" value="F:chromatin binding"/>
    <property type="evidence" value="ECO:0007669"/>
    <property type="project" value="TreeGrafter"/>
</dbReference>
<dbReference type="Pfam" id="PF00271">
    <property type="entry name" value="Helicase_C"/>
    <property type="match status" value="1"/>
</dbReference>
<dbReference type="Gene3D" id="3.40.50.10810">
    <property type="entry name" value="Tandem AAA-ATPase domain"/>
    <property type="match status" value="1"/>
</dbReference>
<organism evidence="14 15">
    <name type="scientific">Terfezia boudieri ATCC MYA-4762</name>
    <dbReference type="NCBI Taxonomy" id="1051890"/>
    <lineage>
        <taxon>Eukaryota</taxon>
        <taxon>Fungi</taxon>
        <taxon>Dikarya</taxon>
        <taxon>Ascomycota</taxon>
        <taxon>Pezizomycotina</taxon>
        <taxon>Pezizomycetes</taxon>
        <taxon>Pezizales</taxon>
        <taxon>Pezizaceae</taxon>
        <taxon>Terfezia</taxon>
    </lineage>
</organism>
<protein>
    <recommendedName>
        <fullName evidence="16">Chromatin remodeling complex subunit</fullName>
    </recommendedName>
</protein>
<evidence type="ECO:0000256" key="5">
    <source>
        <dbReference type="ARBA" id="ARBA00022771"/>
    </source>
</evidence>
<dbReference type="GO" id="GO:0003677">
    <property type="term" value="F:DNA binding"/>
    <property type="evidence" value="ECO:0007669"/>
    <property type="project" value="TreeGrafter"/>
</dbReference>
<dbReference type="PANTHER" id="PTHR45623:SF17">
    <property type="entry name" value="CHROMODOMAIN-HELICASE-DNA-BINDING PROTEIN 3-RELATED"/>
    <property type="match status" value="1"/>
</dbReference>
<keyword evidence="6" id="KW-0378">Hydrolase</keyword>
<dbReference type="Pfam" id="PF23614">
    <property type="entry name" value="DUF7141"/>
    <property type="match status" value="1"/>
</dbReference>
<dbReference type="OrthoDB" id="5857104at2759"/>
<feature type="coiled-coil region" evidence="10">
    <location>
        <begin position="1542"/>
        <end position="1569"/>
    </location>
</feature>
<dbReference type="InterPro" id="IPR000330">
    <property type="entry name" value="SNF2_N"/>
</dbReference>
<dbReference type="Proteomes" id="UP000267821">
    <property type="component" value="Unassembled WGS sequence"/>
</dbReference>
<dbReference type="CDD" id="cd18793">
    <property type="entry name" value="SF2_C_SNF"/>
    <property type="match status" value="1"/>
</dbReference>
<feature type="domain" description="Helicase ATP-binding" evidence="12">
    <location>
        <begin position="734"/>
        <end position="903"/>
    </location>
</feature>
<dbReference type="InterPro" id="IPR027417">
    <property type="entry name" value="P-loop_NTPase"/>
</dbReference>
<dbReference type="InterPro" id="IPR001965">
    <property type="entry name" value="Znf_PHD"/>
</dbReference>
<dbReference type="GO" id="GO:0140658">
    <property type="term" value="F:ATP-dependent chromatin remodeler activity"/>
    <property type="evidence" value="ECO:0007669"/>
    <property type="project" value="TreeGrafter"/>
</dbReference>
<dbReference type="Pfam" id="PF15446">
    <property type="entry name" value="zf-PHD-like"/>
    <property type="match status" value="1"/>
</dbReference>
<dbReference type="InterPro" id="IPR016197">
    <property type="entry name" value="Chromo-like_dom_sf"/>
</dbReference>
<dbReference type="GO" id="GO:0008270">
    <property type="term" value="F:zinc ion binding"/>
    <property type="evidence" value="ECO:0007669"/>
    <property type="project" value="UniProtKB-KW"/>
</dbReference>
<comment type="subcellular location">
    <subcellularLocation>
        <location evidence="1">Nucleus</location>
    </subcellularLocation>
</comment>
<keyword evidence="15" id="KW-1185">Reference proteome</keyword>
<feature type="region of interest" description="Disordered" evidence="11">
    <location>
        <begin position="1372"/>
        <end position="1391"/>
    </location>
</feature>
<dbReference type="InParanoid" id="A0A3N4LLG7"/>